<dbReference type="GO" id="GO:0005815">
    <property type="term" value="C:microtubule organizing center"/>
    <property type="evidence" value="ECO:0007669"/>
    <property type="project" value="TreeGrafter"/>
</dbReference>
<dbReference type="Proteomes" id="UP001108240">
    <property type="component" value="Unplaced"/>
</dbReference>
<protein>
    <recommendedName>
        <fullName evidence="3">Intraflagellar transport protein 46 homolog</fullName>
    </recommendedName>
</protein>
<feature type="transmembrane region" description="Helical" evidence="8">
    <location>
        <begin position="132"/>
        <end position="153"/>
    </location>
</feature>
<evidence type="ECO:0000256" key="4">
    <source>
        <dbReference type="ARBA" id="ARBA00022490"/>
    </source>
</evidence>
<dbReference type="Pfam" id="PF12317">
    <property type="entry name" value="IFT46_B_C"/>
    <property type="match status" value="1"/>
</dbReference>
<evidence type="ECO:0000256" key="8">
    <source>
        <dbReference type="SAM" id="Phobius"/>
    </source>
</evidence>
<comment type="subcellular location">
    <subcellularLocation>
        <location evidence="1">Cytoplasm</location>
        <location evidence="1">Cytoskeleton</location>
        <location evidence="1">Cilium basal body</location>
    </subcellularLocation>
</comment>
<evidence type="ECO:0000256" key="2">
    <source>
        <dbReference type="ARBA" id="ARBA00007700"/>
    </source>
</evidence>
<keyword evidence="4" id="KW-0963">Cytoplasm</keyword>
<reference evidence="9" key="2">
    <citation type="submission" date="2025-09" db="UniProtKB">
        <authorList>
            <consortium name="Ensembl"/>
        </authorList>
    </citation>
    <scope>IDENTIFICATION</scope>
</reference>
<evidence type="ECO:0000256" key="7">
    <source>
        <dbReference type="ARBA" id="ARBA00023273"/>
    </source>
</evidence>
<keyword evidence="6" id="KW-0206">Cytoskeleton</keyword>
<keyword evidence="5" id="KW-0969">Cilium</keyword>
<name>A0A9J8AEB3_CYPCA</name>
<organism evidence="9 10">
    <name type="scientific">Cyprinus carpio carpio</name>
    <dbReference type="NCBI Taxonomy" id="630221"/>
    <lineage>
        <taxon>Eukaryota</taxon>
        <taxon>Metazoa</taxon>
        <taxon>Chordata</taxon>
        <taxon>Craniata</taxon>
        <taxon>Vertebrata</taxon>
        <taxon>Euteleostomi</taxon>
        <taxon>Actinopterygii</taxon>
        <taxon>Neopterygii</taxon>
        <taxon>Teleostei</taxon>
        <taxon>Ostariophysi</taxon>
        <taxon>Cypriniformes</taxon>
        <taxon>Cyprinidae</taxon>
        <taxon>Cyprininae</taxon>
        <taxon>Cyprinus</taxon>
    </lineage>
</organism>
<dbReference type="PANTHER" id="PTHR13376">
    <property type="entry name" value="INTRAFLAGELLAR TRANSPORT PROTEIN 46 HOMOLOG"/>
    <property type="match status" value="1"/>
</dbReference>
<keyword evidence="10" id="KW-1185">Reference proteome</keyword>
<keyword evidence="8" id="KW-0472">Membrane</keyword>
<sequence>MHMENQKSTHILPVRTQQLTEETSLVVDLHSQEFWGCASCSTAFTKTITAKGSKMAEVQMRGMQTKSMEFIRKYLILKRPMPDTDSLMQEWPPEFEELLGKVNLPTADIDCDLVEYVNIMCGENSTVNRGNIASGGLTLAGVLGLCIVFYCLYKNHHSQRVKMAEIQMRGMQTKSMEFIRKYLILKR</sequence>
<evidence type="ECO:0000256" key="3">
    <source>
        <dbReference type="ARBA" id="ARBA00017206"/>
    </source>
</evidence>
<dbReference type="InterPro" id="IPR022088">
    <property type="entry name" value="Intraflagellar_transp_cmplxB"/>
</dbReference>
<evidence type="ECO:0000256" key="5">
    <source>
        <dbReference type="ARBA" id="ARBA00023069"/>
    </source>
</evidence>
<dbReference type="GO" id="GO:0060271">
    <property type="term" value="P:cilium assembly"/>
    <property type="evidence" value="ECO:0007669"/>
    <property type="project" value="TreeGrafter"/>
</dbReference>
<dbReference type="Ensembl" id="ENSCCRT00000188982.1">
    <property type="protein sequence ID" value="ENSCCRP00000140926.1"/>
    <property type="gene ID" value="ENSCCRG00000078317.1"/>
</dbReference>
<accession>A0A9J8AEB3</accession>
<keyword evidence="8" id="KW-1133">Transmembrane helix</keyword>
<evidence type="ECO:0000313" key="10">
    <source>
        <dbReference type="Proteomes" id="UP001108240"/>
    </source>
</evidence>
<reference evidence="9" key="1">
    <citation type="submission" date="2025-08" db="UniProtKB">
        <authorList>
            <consortium name="Ensembl"/>
        </authorList>
    </citation>
    <scope>IDENTIFICATION</scope>
</reference>
<comment type="similarity">
    <text evidence="2">Belongs to the IFT46 family.</text>
</comment>
<proteinExistence type="inferred from homology"/>
<dbReference type="PANTHER" id="PTHR13376:SF0">
    <property type="entry name" value="INTRAFLAGELLAR TRANSPORT PROTEIN 46 HOMOLOG"/>
    <property type="match status" value="1"/>
</dbReference>
<keyword evidence="8" id="KW-0812">Transmembrane</keyword>
<evidence type="ECO:0000313" key="9">
    <source>
        <dbReference type="Ensembl" id="ENSCCRP00000140926.1"/>
    </source>
</evidence>
<dbReference type="GO" id="GO:0031514">
    <property type="term" value="C:motile cilium"/>
    <property type="evidence" value="ECO:0007669"/>
    <property type="project" value="TreeGrafter"/>
</dbReference>
<dbReference type="GO" id="GO:0042073">
    <property type="term" value="P:intraciliary transport"/>
    <property type="evidence" value="ECO:0007669"/>
    <property type="project" value="InterPro"/>
</dbReference>
<dbReference type="AlphaFoldDB" id="A0A9J8AEB3"/>
<evidence type="ECO:0000256" key="1">
    <source>
        <dbReference type="ARBA" id="ARBA00004120"/>
    </source>
</evidence>
<evidence type="ECO:0000256" key="6">
    <source>
        <dbReference type="ARBA" id="ARBA00023212"/>
    </source>
</evidence>
<dbReference type="GO" id="GO:0030992">
    <property type="term" value="C:intraciliary transport particle B"/>
    <property type="evidence" value="ECO:0007669"/>
    <property type="project" value="TreeGrafter"/>
</dbReference>
<keyword evidence="7" id="KW-0966">Cell projection</keyword>